<reference evidence="2 3" key="1">
    <citation type="submission" date="2020-01" db="EMBL/GenBank/DDBJ databases">
        <title>Insect and environment-associated Actinomycetes.</title>
        <authorList>
            <person name="Currrie C."/>
            <person name="Chevrette M."/>
            <person name="Carlson C."/>
            <person name="Stubbendieck R."/>
            <person name="Wendt-Pienkowski E."/>
        </authorList>
    </citation>
    <scope>NUCLEOTIDE SEQUENCE [LARGE SCALE GENOMIC DNA]</scope>
    <source>
        <strain evidence="2 3">SID10258</strain>
    </source>
</reference>
<evidence type="ECO:0000256" key="1">
    <source>
        <dbReference type="SAM" id="MobiDB-lite"/>
    </source>
</evidence>
<evidence type="ECO:0000313" key="2">
    <source>
        <dbReference type="EMBL" id="NEA22645.1"/>
    </source>
</evidence>
<comment type="caution">
    <text evidence="2">The sequence shown here is derived from an EMBL/GenBank/DDBJ whole genome shotgun (WGS) entry which is preliminary data.</text>
</comment>
<dbReference type="Proteomes" id="UP000475532">
    <property type="component" value="Unassembled WGS sequence"/>
</dbReference>
<dbReference type="RefSeq" id="WP_239067019.1">
    <property type="nucleotide sequence ID" value="NZ_JAAGLI010000213.1"/>
</dbReference>
<dbReference type="InterPro" id="IPR046250">
    <property type="entry name" value="DUF6283"/>
</dbReference>
<accession>A0A6L9QBL7</accession>
<name>A0A6L9QBL7_9ACTN</name>
<dbReference type="AlphaFoldDB" id="A0A6L9QBL7"/>
<evidence type="ECO:0000313" key="3">
    <source>
        <dbReference type="Proteomes" id="UP000475532"/>
    </source>
</evidence>
<dbReference type="Pfam" id="PF19800">
    <property type="entry name" value="DUF6283"/>
    <property type="match status" value="1"/>
</dbReference>
<sequence length="140" mass="15253">MPRRIYPCSECPVRADNTCNPRSKFPAERWRTLRDTVDDGTGGTAPLGAPLFGCHKGEPGTDADLACAGWLAAFGERSLTVRLAIAQGRLNPDALRPGPNWPPLHTSWDEMATAHLWQPGDPDDHLPASLTRPEAESETQ</sequence>
<gene>
    <name evidence="2" type="ORF">G3I70_09085</name>
</gene>
<proteinExistence type="predicted"/>
<feature type="region of interest" description="Disordered" evidence="1">
    <location>
        <begin position="115"/>
        <end position="140"/>
    </location>
</feature>
<dbReference type="EMBL" id="JAAGLI010000213">
    <property type="protein sequence ID" value="NEA22645.1"/>
    <property type="molecule type" value="Genomic_DNA"/>
</dbReference>
<protein>
    <submittedName>
        <fullName evidence="2">Uncharacterized protein</fullName>
    </submittedName>
</protein>
<organism evidence="2 3">
    <name type="scientific">Actinomadura bangladeshensis</name>
    <dbReference type="NCBI Taxonomy" id="453573"/>
    <lineage>
        <taxon>Bacteria</taxon>
        <taxon>Bacillati</taxon>
        <taxon>Actinomycetota</taxon>
        <taxon>Actinomycetes</taxon>
        <taxon>Streptosporangiales</taxon>
        <taxon>Thermomonosporaceae</taxon>
        <taxon>Actinomadura</taxon>
    </lineage>
</organism>